<evidence type="ECO:0000256" key="6">
    <source>
        <dbReference type="ARBA" id="ARBA00022695"/>
    </source>
</evidence>
<evidence type="ECO:0000256" key="9">
    <source>
        <dbReference type="ARBA" id="ARBA00022842"/>
    </source>
</evidence>
<dbReference type="InterPro" id="IPR043519">
    <property type="entry name" value="NT_sf"/>
</dbReference>
<keyword evidence="10 11" id="KW-0694">RNA-binding</keyword>
<reference evidence="14" key="1">
    <citation type="submission" date="2017-01" db="EMBL/GenBank/DDBJ databases">
        <title>Novel pathways for hydrocarbon cycling and metabolic interdependencies in hydrothermal sediment communities.</title>
        <authorList>
            <person name="Dombrowski N."/>
            <person name="Seitz K."/>
            <person name="Teske A."/>
            <person name="Baker B."/>
        </authorList>
    </citation>
    <scope>NUCLEOTIDE SEQUENCE [LARGE SCALE GENOMIC DNA]</scope>
</reference>
<dbReference type="GO" id="GO:0000049">
    <property type="term" value="F:tRNA binding"/>
    <property type="evidence" value="ECO:0007669"/>
    <property type="project" value="UniProtKB-KW"/>
</dbReference>
<keyword evidence="5" id="KW-0819">tRNA processing</keyword>
<dbReference type="PANTHER" id="PTHR47545">
    <property type="entry name" value="MULTIFUNCTIONAL CCA PROTEIN"/>
    <property type="match status" value="1"/>
</dbReference>
<protein>
    <recommendedName>
        <fullName evidence="12">HD/PDEase domain-containing protein</fullName>
    </recommendedName>
</protein>
<dbReference type="Gene3D" id="1.10.3090.10">
    <property type="entry name" value="cca-adding enzyme, domain 2"/>
    <property type="match status" value="1"/>
</dbReference>
<dbReference type="CDD" id="cd05398">
    <property type="entry name" value="NT_ClassII-CCAase"/>
    <property type="match status" value="1"/>
</dbReference>
<dbReference type="SUPFAM" id="SSF81891">
    <property type="entry name" value="Poly A polymerase C-terminal region-like"/>
    <property type="match status" value="1"/>
</dbReference>
<dbReference type="Gene3D" id="3.30.460.10">
    <property type="entry name" value="Beta Polymerase, domain 2"/>
    <property type="match status" value="1"/>
</dbReference>
<dbReference type="CDD" id="cd00077">
    <property type="entry name" value="HDc"/>
    <property type="match status" value="1"/>
</dbReference>
<evidence type="ECO:0000256" key="10">
    <source>
        <dbReference type="ARBA" id="ARBA00022884"/>
    </source>
</evidence>
<evidence type="ECO:0000256" key="4">
    <source>
        <dbReference type="ARBA" id="ARBA00022679"/>
    </source>
</evidence>
<keyword evidence="4 11" id="KW-0808">Transferase</keyword>
<gene>
    <name evidence="13" type="ORF">BXT86_03165</name>
</gene>
<keyword evidence="9" id="KW-0460">Magnesium</keyword>
<evidence type="ECO:0000256" key="3">
    <source>
        <dbReference type="ARBA" id="ARBA00022555"/>
    </source>
</evidence>
<dbReference type="Pfam" id="PF12627">
    <property type="entry name" value="PolyA_pol_RNAbd"/>
    <property type="match status" value="1"/>
</dbReference>
<dbReference type="GO" id="GO:0046872">
    <property type="term" value="F:metal ion binding"/>
    <property type="evidence" value="ECO:0007669"/>
    <property type="project" value="UniProtKB-KW"/>
</dbReference>
<keyword evidence="7" id="KW-0479">Metal-binding</keyword>
<dbReference type="PANTHER" id="PTHR47545:SF2">
    <property type="entry name" value="CC-ADDING TRNA NUCLEOTIDYLTRANSFERASE"/>
    <property type="match status" value="1"/>
</dbReference>
<dbReference type="AlphaFoldDB" id="A0A1V4QGD4"/>
<evidence type="ECO:0000256" key="1">
    <source>
        <dbReference type="ARBA" id="ARBA00001946"/>
    </source>
</evidence>
<evidence type="ECO:0000256" key="2">
    <source>
        <dbReference type="ARBA" id="ARBA00007265"/>
    </source>
</evidence>
<dbReference type="Pfam" id="PF01743">
    <property type="entry name" value="PolyA_pol"/>
    <property type="match status" value="2"/>
</dbReference>
<dbReference type="InterPro" id="IPR002646">
    <property type="entry name" value="PolA_pol_head_dom"/>
</dbReference>
<evidence type="ECO:0000256" key="8">
    <source>
        <dbReference type="ARBA" id="ARBA00022741"/>
    </source>
</evidence>
<dbReference type="InterPro" id="IPR050124">
    <property type="entry name" value="tRNA_CCA-adding_enzyme"/>
</dbReference>
<evidence type="ECO:0000256" key="5">
    <source>
        <dbReference type="ARBA" id="ARBA00022694"/>
    </source>
</evidence>
<dbReference type="Proteomes" id="UP000191663">
    <property type="component" value="Unassembled WGS sequence"/>
</dbReference>
<organism evidence="13 14">
    <name type="scientific">candidate division WOR-3 bacterium 4484_100</name>
    <dbReference type="NCBI Taxonomy" id="1936077"/>
    <lineage>
        <taxon>Bacteria</taxon>
        <taxon>Bacteria division WOR-3</taxon>
    </lineage>
</organism>
<dbReference type="SMART" id="SM00471">
    <property type="entry name" value="HDc"/>
    <property type="match status" value="1"/>
</dbReference>
<dbReference type="Pfam" id="PF01966">
    <property type="entry name" value="HD"/>
    <property type="match status" value="1"/>
</dbReference>
<dbReference type="GO" id="GO:0000166">
    <property type="term" value="F:nucleotide binding"/>
    <property type="evidence" value="ECO:0007669"/>
    <property type="project" value="UniProtKB-KW"/>
</dbReference>
<accession>A0A1V4QGD4</accession>
<dbReference type="InterPro" id="IPR006674">
    <property type="entry name" value="HD_domain"/>
</dbReference>
<dbReference type="InterPro" id="IPR003607">
    <property type="entry name" value="HD/PDEase_dom"/>
</dbReference>
<evidence type="ECO:0000313" key="13">
    <source>
        <dbReference type="EMBL" id="OPX18057.1"/>
    </source>
</evidence>
<comment type="similarity">
    <text evidence="2 11">Belongs to the tRNA nucleotidyltransferase/poly(A) polymerase family.</text>
</comment>
<dbReference type="GO" id="GO:0008033">
    <property type="term" value="P:tRNA processing"/>
    <property type="evidence" value="ECO:0007669"/>
    <property type="project" value="UniProtKB-KW"/>
</dbReference>
<dbReference type="EMBL" id="MUKB01000045">
    <property type="protein sequence ID" value="OPX18057.1"/>
    <property type="molecule type" value="Genomic_DNA"/>
</dbReference>
<evidence type="ECO:0000313" key="14">
    <source>
        <dbReference type="Proteomes" id="UP000191663"/>
    </source>
</evidence>
<dbReference type="InterPro" id="IPR032828">
    <property type="entry name" value="PolyA_RNA-bd"/>
</dbReference>
<evidence type="ECO:0000259" key="12">
    <source>
        <dbReference type="SMART" id="SM00471"/>
    </source>
</evidence>
<evidence type="ECO:0000256" key="11">
    <source>
        <dbReference type="RuleBase" id="RU003953"/>
    </source>
</evidence>
<sequence length="453" mass="51635">MQGLKEFILQDAYIKKIQHCGAGLRIFLVGGTVRDILLGLNPTDYDFAVSGSGVSFARRIAQKLKGAFVLLSSKDDEARVVVNGVIFDFIGIGDGYIEDDLLRRDFTINAMAIDLKTHKFFDPCKGFKDLKRGILRVPGPRNLIDDPLRVLRGFRFSVELGFRLDKTFYKQVPEVNLSDVAPERIGFEIVKIMSAAKTFDTILKMNQLGIFRKLFPEARKLIDDFELWDHSLNTYQAIEFLMSGGFFTELKPQFSEYFSKPRKKALVKLAGLFHDVAKPDTFLLKDGEIHFYGHDSIGARVVEEMLNRRLRLSRDDIATVKRLVKEHMRLHLLATAPELTDRAIRRFFRDLGEDWLGAMMIAWADGYATGGRIKHLKEAFTRMIELKKADEAKPKIKPLVNGYDLIDLGMTPGPKFKIILQELFDLQLEGKLESKEQALKIAIKLNEEISKET</sequence>
<name>A0A1V4QGD4_UNCW3</name>
<keyword evidence="6" id="KW-0548">Nucleotidyltransferase</keyword>
<dbReference type="SUPFAM" id="SSF81301">
    <property type="entry name" value="Nucleotidyltransferase"/>
    <property type="match status" value="1"/>
</dbReference>
<proteinExistence type="inferred from homology"/>
<dbReference type="GO" id="GO:0016779">
    <property type="term" value="F:nucleotidyltransferase activity"/>
    <property type="evidence" value="ECO:0007669"/>
    <property type="project" value="UniProtKB-KW"/>
</dbReference>
<keyword evidence="8" id="KW-0547">Nucleotide-binding</keyword>
<keyword evidence="3" id="KW-0820">tRNA-binding</keyword>
<comment type="cofactor">
    <cofactor evidence="1">
        <name>Mg(2+)</name>
        <dbReference type="ChEBI" id="CHEBI:18420"/>
    </cofactor>
</comment>
<evidence type="ECO:0000256" key="7">
    <source>
        <dbReference type="ARBA" id="ARBA00022723"/>
    </source>
</evidence>
<comment type="caution">
    <text evidence="13">The sequence shown here is derived from an EMBL/GenBank/DDBJ whole genome shotgun (WGS) entry which is preliminary data.</text>
</comment>
<feature type="domain" description="HD/PDEase" evidence="12">
    <location>
        <begin position="223"/>
        <end position="379"/>
    </location>
</feature>